<feature type="coiled-coil region" evidence="3">
    <location>
        <begin position="159"/>
        <end position="270"/>
    </location>
</feature>
<evidence type="ECO:0000256" key="1">
    <source>
        <dbReference type="ARBA" id="ARBA00005921"/>
    </source>
</evidence>
<dbReference type="PANTHER" id="PTHR31580:SF4">
    <property type="entry name" value="FILAMENT-LIKE PLANT PROTEIN 6"/>
    <property type="match status" value="1"/>
</dbReference>
<evidence type="ECO:0000256" key="3">
    <source>
        <dbReference type="SAM" id="Coils"/>
    </source>
</evidence>
<dbReference type="Proteomes" id="UP000886520">
    <property type="component" value="Chromosome 5"/>
</dbReference>
<evidence type="ECO:0000313" key="4">
    <source>
        <dbReference type="EMBL" id="KAI5079335.1"/>
    </source>
</evidence>
<comment type="similarity">
    <text evidence="1">Belongs to the FPP family.</text>
</comment>
<gene>
    <name evidence="4" type="ORF">GOP47_0004814</name>
</gene>
<dbReference type="OrthoDB" id="10409690at2759"/>
<dbReference type="AlphaFoldDB" id="A0A9D4V3Z0"/>
<dbReference type="Pfam" id="PF05911">
    <property type="entry name" value="FPP"/>
    <property type="match status" value="2"/>
</dbReference>
<comment type="caution">
    <text evidence="4">The sequence shown here is derived from an EMBL/GenBank/DDBJ whole genome shotgun (WGS) entry which is preliminary data.</text>
</comment>
<protein>
    <submittedName>
        <fullName evidence="4">Uncharacterized protein</fullName>
    </submittedName>
</protein>
<accession>A0A9D4V3Z0</accession>
<keyword evidence="2 3" id="KW-0175">Coiled coil</keyword>
<sequence>MDEHHKLLHPLLGRKCQIGKGQGNSLGFQGPSPSGDTLIIELQEKEMERKSTWPWRKKLEKINTSQLLATATPTSSALLPADLNDPSMPPFDDCSSMHLQHPKLRQIHEDANNVHAVSHGCGSEETVEMLAKKIVDLSSRLAAKDDLASQQSRIAKDAVEDLIMKDEQLKQHAMALKEEKAAREKAEAGCLSLQQELDKACQQKGVVEARMMQLNGALKECMDEMRHAKDQLELKAQEATSRKREWDRLKYELDTENAQLKRQLMEATAENIAISKSLQERGRSLNEIFETRSKVESESKILQVQIESLHKDMDADKYEIHVLKKELQIRNDEKEQNRKLADATHKQHLESVKKIAKFESECNRLRALVRKKLPGPAAIAQMRVEGDHVGKKRMPNPKTYPDQRDIETLNGRLMSMEDETKLLKESLAKKTVELQVARQLCARTASKLSSAEGIIEAMAKGQPLPTLSSEENHATPCSTKCDPMQQQSLALSPAPLSSGGETIEVMDWALSSEDGNNNDDELSTAESWASALIAELSHLKQDDGNPTLKTDENGKPGIRVIGPLVQDFDLKSALQELNTKLLSIGESILVLLSSMKCVGDQGLSFGMLGQIMEEFAFVKQVLLQVQKAVESIDMNQLKVVQLDKSLQGSDKTNKIDGSMVIDECNEDMMPPEINSDEKGTSKGSVRKIMEALFASAERKLENVESGAEGVLVRQRKGEDALDDDLRNLSEVAAAELLCKIGDLVKEHCIASWALADDVQVGCQNLVEETGRGRGEIDMSTGEISFGQRETDDGLISGTDEYGGSLETGGHKDNVLCSSRKATDGHHSSSADVANEGLQLDVGEASTVVGRDIGVDSVNVVEYELHLGKNGVDSVIDNVGDVHVELPVQIELLQHEVERLSAERNDLAAKLVASQGQLEQQLARIATLDAESLLLANEKSSLAQHLSDATARNQGLEEDLAEARASLDDLRQQVSSLTSELADQAARCQELQGNVIALSDVGASSKGIAQAETDGADGNGKHRKEREIASAKVQLAECQRTILVLGSQLRALSSVQDHVAAEPSFDSSLESATSTDHLNLPPMALAEAYGGGHVAERSNRSVRGQPAAYVRTRGGRLVSAEQYWGSGREVPVAGHEKQGTASHPSYSSRHKALPRHVYGVACAQSPLHEYATEQPAYAYSPPETALSSPATSPARYNLQIVKAQPLSSANLLNATSTAAAATGAVGCSSPSAVRRGSRIARFFARAKKQR</sequence>
<name>A0A9D4V3Z0_ADICA</name>
<evidence type="ECO:0000313" key="5">
    <source>
        <dbReference type="Proteomes" id="UP000886520"/>
    </source>
</evidence>
<feature type="coiled-coil region" evidence="3">
    <location>
        <begin position="945"/>
        <end position="993"/>
    </location>
</feature>
<proteinExistence type="inferred from homology"/>
<evidence type="ECO:0000256" key="2">
    <source>
        <dbReference type="ARBA" id="ARBA00023054"/>
    </source>
</evidence>
<reference evidence="4 5" key="1">
    <citation type="submission" date="2021-01" db="EMBL/GenBank/DDBJ databases">
        <title>Adiantum capillus-veneris genome.</title>
        <authorList>
            <person name="Fang Y."/>
            <person name="Liao Q."/>
        </authorList>
    </citation>
    <scope>NUCLEOTIDE SEQUENCE [LARGE SCALE GENOMIC DNA]</scope>
    <source>
        <strain evidence="4">H3</strain>
        <tissue evidence="4">Leaf</tissue>
    </source>
</reference>
<keyword evidence="5" id="KW-1185">Reference proteome</keyword>
<organism evidence="4 5">
    <name type="scientific">Adiantum capillus-veneris</name>
    <name type="common">Maidenhair fern</name>
    <dbReference type="NCBI Taxonomy" id="13818"/>
    <lineage>
        <taxon>Eukaryota</taxon>
        <taxon>Viridiplantae</taxon>
        <taxon>Streptophyta</taxon>
        <taxon>Embryophyta</taxon>
        <taxon>Tracheophyta</taxon>
        <taxon>Polypodiopsida</taxon>
        <taxon>Polypodiidae</taxon>
        <taxon>Polypodiales</taxon>
        <taxon>Pteridineae</taxon>
        <taxon>Pteridaceae</taxon>
        <taxon>Vittarioideae</taxon>
        <taxon>Adiantum</taxon>
    </lineage>
</organism>
<dbReference type="EMBL" id="JABFUD020000005">
    <property type="protein sequence ID" value="KAI5079335.1"/>
    <property type="molecule type" value="Genomic_DNA"/>
</dbReference>
<dbReference type="InterPro" id="IPR008587">
    <property type="entry name" value="FPP_plant"/>
</dbReference>
<dbReference type="PANTHER" id="PTHR31580">
    <property type="entry name" value="FILAMENT-LIKE PLANT PROTEIN 4"/>
    <property type="match status" value="1"/>
</dbReference>